<organism evidence="15 16">
    <name type="scientific">Candidatus Nitrospira nitrificans</name>
    <dbReference type="NCBI Taxonomy" id="1742973"/>
    <lineage>
        <taxon>Bacteria</taxon>
        <taxon>Pseudomonadati</taxon>
        <taxon>Nitrospirota</taxon>
        <taxon>Nitrospiria</taxon>
        <taxon>Nitrospirales</taxon>
        <taxon>Nitrospiraceae</taxon>
        <taxon>Nitrospira</taxon>
    </lineage>
</organism>
<keyword evidence="9 10" id="KW-0998">Cell outer membrane</keyword>
<dbReference type="GO" id="GO:0044718">
    <property type="term" value="P:siderophore transmembrane transport"/>
    <property type="evidence" value="ECO:0007669"/>
    <property type="project" value="TreeGrafter"/>
</dbReference>
<dbReference type="PROSITE" id="PS52016">
    <property type="entry name" value="TONB_DEPENDENT_REC_3"/>
    <property type="match status" value="1"/>
</dbReference>
<proteinExistence type="inferred from homology"/>
<feature type="domain" description="TonB-dependent receptor plug" evidence="14">
    <location>
        <begin position="68"/>
        <end position="176"/>
    </location>
</feature>
<comment type="subcellular location">
    <subcellularLocation>
        <location evidence="1 10">Cell outer membrane</location>
        <topology evidence="1 10">Multi-pass membrane protein</topology>
    </subcellularLocation>
</comment>
<dbReference type="GO" id="GO:0015344">
    <property type="term" value="F:siderophore uptake transmembrane transporter activity"/>
    <property type="evidence" value="ECO:0007669"/>
    <property type="project" value="TreeGrafter"/>
</dbReference>
<sequence>MARYRQIFSLACLSFVAIALSMLCPVAARAEDSKNKSGAPLDHGIPVELQLLKEEETVSIASRYEQPISQAPSNVYVITDEDIRMSGAADLPTILRRIPGMEVMQMSGAEFNVSARGNNQPLANKLLVMVDGRSIYVDAQGLTYWKLLPITLPEIKRIEVLKGPASAVYGFNAFDGIISITTKSPAEMRGATLQFGGGDVGTLSGAAVYANVVNKLGYRLSVGHDQHGQWRNHDALAFRSNKFNVSTEYALTEDSRLVINGGLANANRFDGNIGESTMNAGSSSQRYASIAYERSHFFLRANWTGFSDSTDIMFNPLVASFIKLFNLTGEPLSRNDSRSNTYNLEAQHSLALTPSNLLTYGANYRRNTLDHQFISQPGREDRFGVYLQDEWSMSTSLSLIAGARYDLHSEINGTWSPRAALLYKPTPNHVFRLGLSVAYRPPTMHESLATSQAVITLPSPANSPPPTILRPSSNLDPERIISYELGYQGWFWAHRLRLRGNLFFNHITDLINSITVSPGVASYVNIPGQADIYGGEIGIEALLTQWLTGFANVTYQDVGQSFIDTSQRGVPHWIANAGLRGNLGTTWNGELLFHHVAGADYPLTNTILQLAPLSGMGPPNQTVSSYNLLNLRLGYRFWQEAAAAGYRREAEAAVSVFNALNDTHKEHPLGDLIGSRVMGWLTVRY</sequence>
<evidence type="ECO:0000313" key="16">
    <source>
        <dbReference type="Proteomes" id="UP000198736"/>
    </source>
</evidence>
<dbReference type="InterPro" id="IPR037066">
    <property type="entry name" value="Plug_dom_sf"/>
</dbReference>
<evidence type="ECO:0000256" key="10">
    <source>
        <dbReference type="PROSITE-ProRule" id="PRU01360"/>
    </source>
</evidence>
<evidence type="ECO:0000256" key="6">
    <source>
        <dbReference type="ARBA" id="ARBA00023077"/>
    </source>
</evidence>
<keyword evidence="16" id="KW-1185">Reference proteome</keyword>
<dbReference type="CDD" id="cd01347">
    <property type="entry name" value="ligand_gated_channel"/>
    <property type="match status" value="1"/>
</dbReference>
<keyword evidence="4 10" id="KW-0812">Transmembrane</keyword>
<keyword evidence="7 10" id="KW-0472">Membrane</keyword>
<dbReference type="GO" id="GO:0009279">
    <property type="term" value="C:cell outer membrane"/>
    <property type="evidence" value="ECO:0007669"/>
    <property type="project" value="UniProtKB-SubCell"/>
</dbReference>
<dbReference type="InterPro" id="IPR012910">
    <property type="entry name" value="Plug_dom"/>
</dbReference>
<keyword evidence="6 11" id="KW-0798">TonB box</keyword>
<feature type="signal peptide" evidence="12">
    <location>
        <begin position="1"/>
        <end position="30"/>
    </location>
</feature>
<dbReference type="RefSeq" id="WP_245630850.1">
    <property type="nucleotide sequence ID" value="NZ_CZPZ01000003.1"/>
</dbReference>
<dbReference type="Pfam" id="PF00593">
    <property type="entry name" value="TonB_dep_Rec_b-barrel"/>
    <property type="match status" value="1"/>
</dbReference>
<dbReference type="STRING" id="1742973.COMA2_110026"/>
<dbReference type="Gene3D" id="2.40.170.20">
    <property type="entry name" value="TonB-dependent receptor, beta-barrel domain"/>
    <property type="match status" value="1"/>
</dbReference>
<dbReference type="AlphaFoldDB" id="A0A0S4LC06"/>
<accession>A0A0S4LC06</accession>
<evidence type="ECO:0000256" key="4">
    <source>
        <dbReference type="ARBA" id="ARBA00022692"/>
    </source>
</evidence>
<dbReference type="Pfam" id="PF07715">
    <property type="entry name" value="Plug"/>
    <property type="match status" value="1"/>
</dbReference>
<evidence type="ECO:0000259" key="13">
    <source>
        <dbReference type="Pfam" id="PF00593"/>
    </source>
</evidence>
<dbReference type="PANTHER" id="PTHR30069:SF29">
    <property type="entry name" value="HEMOGLOBIN AND HEMOGLOBIN-HAPTOGLOBIN-BINDING PROTEIN 1-RELATED"/>
    <property type="match status" value="1"/>
</dbReference>
<dbReference type="SUPFAM" id="SSF56935">
    <property type="entry name" value="Porins"/>
    <property type="match status" value="1"/>
</dbReference>
<evidence type="ECO:0000313" key="15">
    <source>
        <dbReference type="EMBL" id="CUS32658.1"/>
    </source>
</evidence>
<name>A0A0S4LC06_9BACT</name>
<evidence type="ECO:0000256" key="3">
    <source>
        <dbReference type="ARBA" id="ARBA00022452"/>
    </source>
</evidence>
<evidence type="ECO:0000256" key="12">
    <source>
        <dbReference type="SAM" id="SignalP"/>
    </source>
</evidence>
<feature type="chain" id="PRO_5006623814" evidence="12">
    <location>
        <begin position="31"/>
        <end position="685"/>
    </location>
</feature>
<keyword evidence="8 15" id="KW-0675">Receptor</keyword>
<dbReference type="InterPro" id="IPR036942">
    <property type="entry name" value="Beta-barrel_TonB_sf"/>
</dbReference>
<keyword evidence="5 12" id="KW-0732">Signal</keyword>
<protein>
    <submittedName>
        <fullName evidence="15">Putative TonB-dependent receptor</fullName>
    </submittedName>
</protein>
<dbReference type="EMBL" id="CZPZ01000003">
    <property type="protein sequence ID" value="CUS32658.1"/>
    <property type="molecule type" value="Genomic_DNA"/>
</dbReference>
<evidence type="ECO:0000256" key="2">
    <source>
        <dbReference type="ARBA" id="ARBA00022448"/>
    </source>
</evidence>
<evidence type="ECO:0000259" key="14">
    <source>
        <dbReference type="Pfam" id="PF07715"/>
    </source>
</evidence>
<dbReference type="InterPro" id="IPR039426">
    <property type="entry name" value="TonB-dep_rcpt-like"/>
</dbReference>
<gene>
    <name evidence="15" type="ORF">COMA2_110026</name>
</gene>
<reference evidence="16" key="1">
    <citation type="submission" date="2015-10" db="EMBL/GenBank/DDBJ databases">
        <authorList>
            <person name="Luecker S."/>
            <person name="Luecker S."/>
        </authorList>
    </citation>
    <scope>NUCLEOTIDE SEQUENCE [LARGE SCALE GENOMIC DNA]</scope>
</reference>
<dbReference type="Gene3D" id="2.170.130.10">
    <property type="entry name" value="TonB-dependent receptor, plug domain"/>
    <property type="match status" value="1"/>
</dbReference>
<evidence type="ECO:0000256" key="11">
    <source>
        <dbReference type="RuleBase" id="RU003357"/>
    </source>
</evidence>
<dbReference type="InterPro" id="IPR000531">
    <property type="entry name" value="Beta-barrel_TonB"/>
</dbReference>
<keyword evidence="3 10" id="KW-1134">Transmembrane beta strand</keyword>
<evidence type="ECO:0000256" key="7">
    <source>
        <dbReference type="ARBA" id="ARBA00023136"/>
    </source>
</evidence>
<dbReference type="Proteomes" id="UP000198736">
    <property type="component" value="Unassembled WGS sequence"/>
</dbReference>
<feature type="domain" description="TonB-dependent receptor-like beta-barrel" evidence="13">
    <location>
        <begin position="252"/>
        <end position="638"/>
    </location>
</feature>
<comment type="similarity">
    <text evidence="10 11">Belongs to the TonB-dependent receptor family.</text>
</comment>
<evidence type="ECO:0000256" key="1">
    <source>
        <dbReference type="ARBA" id="ARBA00004571"/>
    </source>
</evidence>
<evidence type="ECO:0000256" key="5">
    <source>
        <dbReference type="ARBA" id="ARBA00022729"/>
    </source>
</evidence>
<evidence type="ECO:0000256" key="9">
    <source>
        <dbReference type="ARBA" id="ARBA00023237"/>
    </source>
</evidence>
<keyword evidence="2 10" id="KW-0813">Transport</keyword>
<evidence type="ECO:0000256" key="8">
    <source>
        <dbReference type="ARBA" id="ARBA00023170"/>
    </source>
</evidence>
<dbReference type="PANTHER" id="PTHR30069">
    <property type="entry name" value="TONB-DEPENDENT OUTER MEMBRANE RECEPTOR"/>
    <property type="match status" value="1"/>
</dbReference>